<keyword evidence="5" id="KW-1185">Reference proteome</keyword>
<reference evidence="5" key="1">
    <citation type="submission" date="2016-10" db="EMBL/GenBank/DDBJ databases">
        <authorList>
            <person name="Varghese N."/>
            <person name="Submissions S."/>
        </authorList>
    </citation>
    <scope>NUCLEOTIDE SEQUENCE [LARGE SCALE GENOMIC DNA]</scope>
    <source>
        <strain evidence="5">Ah-143</strain>
    </source>
</reference>
<dbReference type="InterPro" id="IPR009057">
    <property type="entry name" value="Homeodomain-like_sf"/>
</dbReference>
<accession>A0A1I7E8V9</accession>
<dbReference type="RefSeq" id="WP_090126888.1">
    <property type="nucleotide sequence ID" value="NZ_CP045300.1"/>
</dbReference>
<dbReference type="Pfam" id="PF00440">
    <property type="entry name" value="TetR_N"/>
    <property type="match status" value="1"/>
</dbReference>
<organism evidence="4 5">
    <name type="scientific">Kosakonia arachidis</name>
    <dbReference type="NCBI Taxonomy" id="551989"/>
    <lineage>
        <taxon>Bacteria</taxon>
        <taxon>Pseudomonadati</taxon>
        <taxon>Pseudomonadota</taxon>
        <taxon>Gammaproteobacteria</taxon>
        <taxon>Enterobacterales</taxon>
        <taxon>Enterobacteriaceae</taxon>
        <taxon>Kosakonia</taxon>
    </lineage>
</organism>
<protein>
    <submittedName>
        <fullName evidence="4">DNA-binding transcriptional regulator, AcrR family</fullName>
    </submittedName>
</protein>
<gene>
    <name evidence="4" type="ORF">SAMN05192562_11264</name>
</gene>
<keyword evidence="1 2" id="KW-0238">DNA-binding</keyword>
<dbReference type="PROSITE" id="PS50977">
    <property type="entry name" value="HTH_TETR_2"/>
    <property type="match status" value="1"/>
</dbReference>
<dbReference type="AlphaFoldDB" id="A0A1I7E8V9"/>
<evidence type="ECO:0000256" key="2">
    <source>
        <dbReference type="PROSITE-ProRule" id="PRU00335"/>
    </source>
</evidence>
<dbReference type="EMBL" id="FPAU01000012">
    <property type="protein sequence ID" value="SFU20332.1"/>
    <property type="molecule type" value="Genomic_DNA"/>
</dbReference>
<dbReference type="Proteomes" id="UP000199187">
    <property type="component" value="Unassembled WGS sequence"/>
</dbReference>
<dbReference type="InterPro" id="IPR001647">
    <property type="entry name" value="HTH_TetR"/>
</dbReference>
<feature type="DNA-binding region" description="H-T-H motif" evidence="2">
    <location>
        <begin position="41"/>
        <end position="60"/>
    </location>
</feature>
<name>A0A1I7E8V9_9ENTR</name>
<evidence type="ECO:0000313" key="4">
    <source>
        <dbReference type="EMBL" id="SFU20332.1"/>
    </source>
</evidence>
<dbReference type="Gene3D" id="1.10.357.10">
    <property type="entry name" value="Tetracycline Repressor, domain 2"/>
    <property type="match status" value="1"/>
</dbReference>
<evidence type="ECO:0000256" key="1">
    <source>
        <dbReference type="ARBA" id="ARBA00023125"/>
    </source>
</evidence>
<evidence type="ECO:0000259" key="3">
    <source>
        <dbReference type="PROSITE" id="PS50977"/>
    </source>
</evidence>
<dbReference type="OrthoDB" id="9816320at2"/>
<dbReference type="SUPFAM" id="SSF46689">
    <property type="entry name" value="Homeodomain-like"/>
    <property type="match status" value="1"/>
</dbReference>
<proteinExistence type="predicted"/>
<dbReference type="GO" id="GO:0003677">
    <property type="term" value="F:DNA binding"/>
    <property type="evidence" value="ECO:0007669"/>
    <property type="project" value="UniProtKB-UniRule"/>
</dbReference>
<sequence>MAISDTNRLRPPMQRRGHLRVQKILDAAAEIISDISIEKLTIQEVAKRSGTAPGSLYHFFPDIESVKASLKHSFDNKISEMLGAIKNKHVEQDWYSLPAGDLINTIFQPYANFLIENKAYLPLLLRINPDFTQSEFLAFLIYILECRNRNVAKSEIIREANFLHSLAIGTLQQAFQRDNTLPYEFIPKILHALALYLESTEVQLVKSE</sequence>
<feature type="domain" description="HTH tetR-type" evidence="3">
    <location>
        <begin position="18"/>
        <end position="78"/>
    </location>
</feature>
<evidence type="ECO:0000313" key="5">
    <source>
        <dbReference type="Proteomes" id="UP000199187"/>
    </source>
</evidence>